<keyword evidence="1" id="KW-1133">Transmembrane helix</keyword>
<evidence type="ECO:0000313" key="2">
    <source>
        <dbReference type="EMBL" id="MFI6500156.1"/>
    </source>
</evidence>
<proteinExistence type="predicted"/>
<evidence type="ECO:0000256" key="1">
    <source>
        <dbReference type="SAM" id="Phobius"/>
    </source>
</evidence>
<name>A0ABW7YWS3_9ACTN</name>
<evidence type="ECO:0000313" key="3">
    <source>
        <dbReference type="Proteomes" id="UP001612741"/>
    </source>
</evidence>
<protein>
    <submittedName>
        <fullName evidence="2">Uncharacterized protein</fullName>
    </submittedName>
</protein>
<gene>
    <name evidence="2" type="ORF">ACIBG2_22425</name>
</gene>
<comment type="caution">
    <text evidence="2">The sequence shown here is derived from an EMBL/GenBank/DDBJ whole genome shotgun (WGS) entry which is preliminary data.</text>
</comment>
<dbReference type="EMBL" id="JBITGY010000006">
    <property type="protein sequence ID" value="MFI6500156.1"/>
    <property type="molecule type" value="Genomic_DNA"/>
</dbReference>
<accession>A0ABW7YWS3</accession>
<feature type="transmembrane region" description="Helical" evidence="1">
    <location>
        <begin position="20"/>
        <end position="40"/>
    </location>
</feature>
<dbReference type="RefSeq" id="WP_397083876.1">
    <property type="nucleotide sequence ID" value="NZ_JBITGY010000006.1"/>
</dbReference>
<keyword evidence="1" id="KW-0472">Membrane</keyword>
<keyword evidence="1" id="KW-0812">Transmembrane</keyword>
<reference evidence="2 3" key="1">
    <citation type="submission" date="2024-10" db="EMBL/GenBank/DDBJ databases">
        <title>The Natural Products Discovery Center: Release of the First 8490 Sequenced Strains for Exploring Actinobacteria Biosynthetic Diversity.</title>
        <authorList>
            <person name="Kalkreuter E."/>
            <person name="Kautsar S.A."/>
            <person name="Yang D."/>
            <person name="Bader C.D."/>
            <person name="Teijaro C.N."/>
            <person name="Fluegel L."/>
            <person name="Davis C.M."/>
            <person name="Simpson J.R."/>
            <person name="Lauterbach L."/>
            <person name="Steele A.D."/>
            <person name="Gui C."/>
            <person name="Meng S."/>
            <person name="Li G."/>
            <person name="Viehrig K."/>
            <person name="Ye F."/>
            <person name="Su P."/>
            <person name="Kiefer A.F."/>
            <person name="Nichols A."/>
            <person name="Cepeda A.J."/>
            <person name="Yan W."/>
            <person name="Fan B."/>
            <person name="Jiang Y."/>
            <person name="Adhikari A."/>
            <person name="Zheng C.-J."/>
            <person name="Schuster L."/>
            <person name="Cowan T.M."/>
            <person name="Smanski M.J."/>
            <person name="Chevrette M.G."/>
            <person name="De Carvalho L.P.S."/>
            <person name="Shen B."/>
        </authorList>
    </citation>
    <scope>NUCLEOTIDE SEQUENCE [LARGE SCALE GENOMIC DNA]</scope>
    <source>
        <strain evidence="2 3">NPDC050545</strain>
    </source>
</reference>
<sequence>MGAGIAVAGLGCTIVDRPRFWLLPVVLALLLVIVVVGAFLT</sequence>
<organism evidence="2 3">
    <name type="scientific">Nonomuraea typhae</name>
    <dbReference type="NCBI Taxonomy" id="2603600"/>
    <lineage>
        <taxon>Bacteria</taxon>
        <taxon>Bacillati</taxon>
        <taxon>Actinomycetota</taxon>
        <taxon>Actinomycetes</taxon>
        <taxon>Streptosporangiales</taxon>
        <taxon>Streptosporangiaceae</taxon>
        <taxon>Nonomuraea</taxon>
    </lineage>
</organism>
<keyword evidence="3" id="KW-1185">Reference proteome</keyword>
<dbReference type="Proteomes" id="UP001612741">
    <property type="component" value="Unassembled WGS sequence"/>
</dbReference>